<dbReference type="EMBL" id="CACVAS010000058">
    <property type="protein sequence ID" value="CAA6810948.1"/>
    <property type="molecule type" value="Genomic_DNA"/>
</dbReference>
<evidence type="ECO:0000313" key="1">
    <source>
        <dbReference type="EMBL" id="CAA6810948.1"/>
    </source>
</evidence>
<dbReference type="Gene3D" id="3.30.2310.20">
    <property type="entry name" value="RelE-like"/>
    <property type="match status" value="1"/>
</dbReference>
<dbReference type="AlphaFoldDB" id="A0A6S6SL44"/>
<gene>
    <name evidence="1" type="ORF">HELGO_WM120</name>
</gene>
<dbReference type="SUPFAM" id="SSF143011">
    <property type="entry name" value="RelE-like"/>
    <property type="match status" value="1"/>
</dbReference>
<sequence length="92" mass="11285">MPYQINFSKRYKKREKDFLKKHKNLVDKYEKVLYLLKDNPQHTSLRLHQLKGKLHPLYSISIDIQYRMTMEFYIEDERIVPVNIGTHDDVYK</sequence>
<protein>
    <submittedName>
        <fullName evidence="1">HigB toxin protein</fullName>
    </submittedName>
</protein>
<dbReference type="InterPro" id="IPR035093">
    <property type="entry name" value="RelE/ParE_toxin_dom_sf"/>
</dbReference>
<organism evidence="1">
    <name type="scientific">uncultured Sulfurovum sp</name>
    <dbReference type="NCBI Taxonomy" id="269237"/>
    <lineage>
        <taxon>Bacteria</taxon>
        <taxon>Pseudomonadati</taxon>
        <taxon>Campylobacterota</taxon>
        <taxon>Epsilonproteobacteria</taxon>
        <taxon>Campylobacterales</taxon>
        <taxon>Sulfurovaceae</taxon>
        <taxon>Sulfurovum</taxon>
        <taxon>environmental samples</taxon>
    </lineage>
</organism>
<proteinExistence type="predicted"/>
<name>A0A6S6SL44_9BACT</name>
<reference evidence="1" key="1">
    <citation type="submission" date="2020-01" db="EMBL/GenBank/DDBJ databases">
        <authorList>
            <person name="Meier V. D."/>
            <person name="Meier V D."/>
        </authorList>
    </citation>
    <scope>NUCLEOTIDE SEQUENCE</scope>
    <source>
        <strain evidence="1">HLG_WM_MAG_01</strain>
    </source>
</reference>
<accession>A0A6S6SL44</accession>